<dbReference type="AlphaFoldDB" id="A0A1I4NXC1"/>
<gene>
    <name evidence="1" type="ORF">NMYAN_60029</name>
    <name evidence="2" type="ORF">SAMN05421880_10951</name>
</gene>
<reference evidence="1" key="2">
    <citation type="submission" date="2021-02" db="EMBL/GenBank/DDBJ databases">
        <authorList>
            <person name="Han P."/>
        </authorList>
    </citation>
    <scope>NUCLEOTIDE SEQUENCE</scope>
    <source>
        <strain evidence="1">Nitrosomonas nitrosa 18-3D</strain>
    </source>
</reference>
<sequence length="233" mass="26127">MSNHLSPPALVTQMGGSYAAKLGINLDSLNTHEVYKWFVASLLYGAPISGSVATRTWHVFAKNDILTPKRMIERGWDKLVSLLDQGGYVRYDYKTATKLLDVNHALLKDYAGNLNELHAAATDDRDLEQRIMDLGKGVGKVTVNIFLRELRGRWIKANPPLSPLALKAAQILGYFPDNWNGDPDDVLAYLQGLWKKCGMTAERFCDFEAAMIRKGLEIRRSEGRHRRLVGIGQ</sequence>
<dbReference type="SUPFAM" id="SSF48150">
    <property type="entry name" value="DNA-glycosylase"/>
    <property type="match status" value="1"/>
</dbReference>
<accession>A0A1I4NXC1</accession>
<dbReference type="EMBL" id="FOUF01000009">
    <property type="protein sequence ID" value="SFM20045.1"/>
    <property type="molecule type" value="Genomic_DNA"/>
</dbReference>
<keyword evidence="3" id="KW-1185">Reference proteome</keyword>
<evidence type="ECO:0000313" key="1">
    <source>
        <dbReference type="EMBL" id="CAE6516231.1"/>
    </source>
</evidence>
<reference evidence="2 3" key="1">
    <citation type="submission" date="2016-10" db="EMBL/GenBank/DDBJ databases">
        <authorList>
            <person name="de Groot N.N."/>
        </authorList>
    </citation>
    <scope>NUCLEOTIDE SEQUENCE [LARGE SCALE GENOMIC DNA]</scope>
    <source>
        <strain evidence="2 3">Nm146</strain>
    </source>
</reference>
<name>A0A1I4NXC1_9PROT</name>
<evidence type="ECO:0000313" key="2">
    <source>
        <dbReference type="EMBL" id="SFM20045.1"/>
    </source>
</evidence>
<evidence type="ECO:0000313" key="3">
    <source>
        <dbReference type="Proteomes" id="UP000199561"/>
    </source>
</evidence>
<dbReference type="STRING" id="52442.SAMN05421880_10951"/>
<dbReference type="InterPro" id="IPR011257">
    <property type="entry name" value="DNA_glycosylase"/>
</dbReference>
<dbReference type="Proteomes" id="UP000199561">
    <property type="component" value="Unassembled WGS sequence"/>
</dbReference>
<protein>
    <submittedName>
        <fullName evidence="2">Uncharacterized protein</fullName>
    </submittedName>
</protein>
<dbReference type="RefSeq" id="WP_090667636.1">
    <property type="nucleotide sequence ID" value="NZ_CAJNAP010000052.1"/>
</dbReference>
<dbReference type="GO" id="GO:0003824">
    <property type="term" value="F:catalytic activity"/>
    <property type="evidence" value="ECO:0007669"/>
    <property type="project" value="InterPro"/>
</dbReference>
<proteinExistence type="predicted"/>
<dbReference type="EMBL" id="CAJNAP010000052">
    <property type="protein sequence ID" value="CAE6516231.1"/>
    <property type="molecule type" value="Genomic_DNA"/>
</dbReference>
<organism evidence="2 3">
    <name type="scientific">Nitrosomonas nitrosa</name>
    <dbReference type="NCBI Taxonomy" id="52442"/>
    <lineage>
        <taxon>Bacteria</taxon>
        <taxon>Pseudomonadati</taxon>
        <taxon>Pseudomonadota</taxon>
        <taxon>Betaproteobacteria</taxon>
        <taxon>Nitrosomonadales</taxon>
        <taxon>Nitrosomonadaceae</taxon>
        <taxon>Nitrosomonas</taxon>
    </lineage>
</organism>
<dbReference type="GO" id="GO:0006281">
    <property type="term" value="P:DNA repair"/>
    <property type="evidence" value="ECO:0007669"/>
    <property type="project" value="InterPro"/>
</dbReference>
<dbReference type="Proteomes" id="UP000601736">
    <property type="component" value="Unassembled WGS sequence"/>
</dbReference>